<comment type="subcellular location">
    <subcellularLocation>
        <location evidence="3">Cell membrane</location>
        <topology evidence="3">Peripheral membrane protein</topology>
        <orientation evidence="3">Cytoplasmic side</orientation>
    </subcellularLocation>
    <subcellularLocation>
        <location evidence="2">Cytoplasm</location>
        <location evidence="2">Cytoskeleton</location>
    </subcellularLocation>
    <subcellularLocation>
        <location evidence="1">Cytoplasmic vesicle membrane</location>
        <topology evidence="1">Peripheral membrane protein</topology>
        <orientation evidence="1">Cytoplasmic side</orientation>
    </subcellularLocation>
</comment>
<evidence type="ECO:0000256" key="13">
    <source>
        <dbReference type="ARBA" id="ARBA00023329"/>
    </source>
</evidence>
<dbReference type="GO" id="GO:0036089">
    <property type="term" value="P:cleavage furrow formation"/>
    <property type="evidence" value="ECO:0007669"/>
    <property type="project" value="TreeGrafter"/>
</dbReference>
<evidence type="ECO:0000256" key="9">
    <source>
        <dbReference type="ARBA" id="ARBA00022927"/>
    </source>
</evidence>
<dbReference type="GO" id="GO:0005856">
    <property type="term" value="C:cytoskeleton"/>
    <property type="evidence" value="ECO:0007669"/>
    <property type="project" value="UniProtKB-SubCell"/>
</dbReference>
<dbReference type="GO" id="GO:0030659">
    <property type="term" value="C:cytoplasmic vesicle membrane"/>
    <property type="evidence" value="ECO:0007669"/>
    <property type="project" value="UniProtKB-SubCell"/>
</dbReference>
<dbReference type="AlphaFoldDB" id="A0A821YKC3"/>
<dbReference type="GO" id="GO:0005886">
    <property type="term" value="C:plasma membrane"/>
    <property type="evidence" value="ECO:0007669"/>
    <property type="project" value="UniProtKB-SubCell"/>
</dbReference>
<dbReference type="OrthoDB" id="10043757at2759"/>
<name>A0A821YKC3_9NEOP</name>
<comment type="caution">
    <text evidence="15">The sequence shown here is derived from an EMBL/GenBank/DDBJ whole genome shotgun (WGS) entry which is preliminary data.</text>
</comment>
<reference evidence="15" key="1">
    <citation type="submission" date="2021-02" db="EMBL/GenBank/DDBJ databases">
        <authorList>
            <person name="Steward A R."/>
        </authorList>
    </citation>
    <scope>NUCLEOTIDE SEQUENCE</scope>
</reference>
<keyword evidence="12" id="KW-0206">Cytoskeleton</keyword>
<dbReference type="GO" id="GO:0048193">
    <property type="term" value="P:Golgi vesicle transport"/>
    <property type="evidence" value="ECO:0007669"/>
    <property type="project" value="TreeGrafter"/>
</dbReference>
<evidence type="ECO:0000313" key="16">
    <source>
        <dbReference type="Proteomes" id="UP000663880"/>
    </source>
</evidence>
<evidence type="ECO:0000313" key="15">
    <source>
        <dbReference type="EMBL" id="CAF4955655.1"/>
    </source>
</evidence>
<evidence type="ECO:0000256" key="11">
    <source>
        <dbReference type="ARBA" id="ARBA00023203"/>
    </source>
</evidence>
<keyword evidence="11" id="KW-0009">Actin-binding</keyword>
<keyword evidence="13" id="KW-0968">Cytoplasmic vesicle</keyword>
<evidence type="ECO:0000256" key="4">
    <source>
        <dbReference type="ARBA" id="ARBA00010956"/>
    </source>
</evidence>
<evidence type="ECO:0000256" key="10">
    <source>
        <dbReference type="ARBA" id="ARBA00023136"/>
    </source>
</evidence>
<evidence type="ECO:0000256" key="8">
    <source>
        <dbReference type="ARBA" id="ARBA00022737"/>
    </source>
</evidence>
<proteinExistence type="inferred from homology"/>
<dbReference type="GO" id="GO:0005938">
    <property type="term" value="C:cell cortex"/>
    <property type="evidence" value="ECO:0007669"/>
    <property type="project" value="TreeGrafter"/>
</dbReference>
<evidence type="ECO:0000256" key="3">
    <source>
        <dbReference type="ARBA" id="ARBA00004413"/>
    </source>
</evidence>
<dbReference type="GO" id="GO:0051295">
    <property type="term" value="P:establishment of meiotic spindle localization"/>
    <property type="evidence" value="ECO:0007669"/>
    <property type="project" value="TreeGrafter"/>
</dbReference>
<dbReference type="InterPro" id="IPR029901">
    <property type="entry name" value="Spire"/>
</dbReference>
<evidence type="ECO:0000256" key="12">
    <source>
        <dbReference type="ARBA" id="ARBA00023212"/>
    </source>
</evidence>
<dbReference type="Proteomes" id="UP000663880">
    <property type="component" value="Unassembled WGS sequence"/>
</dbReference>
<evidence type="ECO:0000256" key="7">
    <source>
        <dbReference type="ARBA" id="ARBA00022490"/>
    </source>
</evidence>
<keyword evidence="9" id="KW-0653">Protein transport</keyword>
<keyword evidence="7" id="KW-0963">Cytoplasm</keyword>
<dbReference type="GO" id="GO:0040038">
    <property type="term" value="P:polar body extrusion after meiotic divisions"/>
    <property type="evidence" value="ECO:0007669"/>
    <property type="project" value="TreeGrafter"/>
</dbReference>
<evidence type="ECO:0000256" key="5">
    <source>
        <dbReference type="ARBA" id="ARBA00022448"/>
    </source>
</evidence>
<dbReference type="GO" id="GO:0008017">
    <property type="term" value="F:microtubule binding"/>
    <property type="evidence" value="ECO:0007669"/>
    <property type="project" value="TreeGrafter"/>
</dbReference>
<gene>
    <name evidence="15" type="ORF">PMACD_LOCUS16173</name>
</gene>
<dbReference type="GO" id="GO:0051639">
    <property type="term" value="P:actin filament network formation"/>
    <property type="evidence" value="ECO:0007669"/>
    <property type="project" value="TreeGrafter"/>
</dbReference>
<evidence type="ECO:0000256" key="2">
    <source>
        <dbReference type="ARBA" id="ARBA00004245"/>
    </source>
</evidence>
<dbReference type="PANTHER" id="PTHR21345">
    <property type="entry name" value="SPIRE"/>
    <property type="match status" value="1"/>
</dbReference>
<evidence type="ECO:0000259" key="14">
    <source>
        <dbReference type="PROSITE" id="PS51377"/>
    </source>
</evidence>
<keyword evidence="8" id="KW-0677">Repeat</keyword>
<dbReference type="GO" id="GO:0030041">
    <property type="term" value="P:actin filament polymerization"/>
    <property type="evidence" value="ECO:0007669"/>
    <property type="project" value="TreeGrafter"/>
</dbReference>
<dbReference type="PROSITE" id="PS51377">
    <property type="entry name" value="KIND"/>
    <property type="match status" value="1"/>
</dbReference>
<sequence length="104" mass="11374">MSAVCALDAGGRLSLQQILQAFNSNVSEEHAWALCHQAARCFQRCLSSGTSPPPVCFLPTRPSHLLLHADGSVHPDTLLDPTGRQRMLDVLWLNDLSLTNIVIK</sequence>
<keyword evidence="16" id="KW-1185">Reference proteome</keyword>
<dbReference type="InterPro" id="IPR011019">
    <property type="entry name" value="KIND_dom"/>
</dbReference>
<dbReference type="GO" id="GO:0003779">
    <property type="term" value="F:actin binding"/>
    <property type="evidence" value="ECO:0007669"/>
    <property type="project" value="UniProtKB-KW"/>
</dbReference>
<dbReference type="EMBL" id="CAJOBZ010000078">
    <property type="protein sequence ID" value="CAF4955655.1"/>
    <property type="molecule type" value="Genomic_DNA"/>
</dbReference>
<keyword evidence="5" id="KW-0813">Transport</keyword>
<dbReference type="GO" id="GO:0015031">
    <property type="term" value="P:protein transport"/>
    <property type="evidence" value="ECO:0007669"/>
    <property type="project" value="UniProtKB-KW"/>
</dbReference>
<dbReference type="Pfam" id="PF16474">
    <property type="entry name" value="KIND"/>
    <property type="match status" value="1"/>
</dbReference>
<comment type="similarity">
    <text evidence="4">Belongs to the spire family.</text>
</comment>
<evidence type="ECO:0000256" key="6">
    <source>
        <dbReference type="ARBA" id="ARBA00022475"/>
    </source>
</evidence>
<dbReference type="Gene3D" id="1.10.510.10">
    <property type="entry name" value="Transferase(Phosphotransferase) domain 1"/>
    <property type="match status" value="1"/>
</dbReference>
<dbReference type="GO" id="GO:0045010">
    <property type="term" value="P:actin nucleation"/>
    <property type="evidence" value="ECO:0007669"/>
    <property type="project" value="InterPro"/>
</dbReference>
<protein>
    <recommendedName>
        <fullName evidence="14">KIND domain-containing protein</fullName>
    </recommendedName>
</protein>
<feature type="domain" description="KIND" evidence="14">
    <location>
        <begin position="13"/>
        <end position="104"/>
    </location>
</feature>
<keyword evidence="10" id="KW-0472">Membrane</keyword>
<evidence type="ECO:0000256" key="1">
    <source>
        <dbReference type="ARBA" id="ARBA00004180"/>
    </source>
</evidence>
<organism evidence="15 16">
    <name type="scientific">Pieris macdunnoughi</name>
    <dbReference type="NCBI Taxonomy" id="345717"/>
    <lineage>
        <taxon>Eukaryota</taxon>
        <taxon>Metazoa</taxon>
        <taxon>Ecdysozoa</taxon>
        <taxon>Arthropoda</taxon>
        <taxon>Hexapoda</taxon>
        <taxon>Insecta</taxon>
        <taxon>Pterygota</taxon>
        <taxon>Neoptera</taxon>
        <taxon>Endopterygota</taxon>
        <taxon>Lepidoptera</taxon>
        <taxon>Glossata</taxon>
        <taxon>Ditrysia</taxon>
        <taxon>Papilionoidea</taxon>
        <taxon>Pieridae</taxon>
        <taxon>Pierinae</taxon>
        <taxon>Pieris</taxon>
    </lineage>
</organism>
<keyword evidence="6" id="KW-1003">Cell membrane</keyword>
<accession>A0A821YKC3</accession>
<dbReference type="PANTHER" id="PTHR21345:SF3">
    <property type="entry name" value="PROTEIN SPIRE"/>
    <property type="match status" value="1"/>
</dbReference>